<keyword evidence="5 6" id="KW-0482">Metalloprotease</keyword>
<dbReference type="EC" id="3.4.24.-" evidence="6"/>
<keyword evidence="3 6" id="KW-0378">Hydrolase</keyword>
<dbReference type="CDD" id="cd09608">
    <property type="entry name" value="M3B_PepF"/>
    <property type="match status" value="1"/>
</dbReference>
<keyword evidence="4 6" id="KW-0862">Zinc</keyword>
<feature type="domain" description="Peptidase M3A/M3B catalytic" evidence="7">
    <location>
        <begin position="245"/>
        <end position="625"/>
    </location>
</feature>
<dbReference type="Pfam" id="PF08439">
    <property type="entry name" value="Peptidase_M3_N"/>
    <property type="match status" value="1"/>
</dbReference>
<dbReference type="GO" id="GO:0006508">
    <property type="term" value="P:proteolysis"/>
    <property type="evidence" value="ECO:0007669"/>
    <property type="project" value="UniProtKB-KW"/>
</dbReference>
<dbReference type="SUPFAM" id="SSF55486">
    <property type="entry name" value="Metalloproteases ('zincins'), catalytic domain"/>
    <property type="match status" value="1"/>
</dbReference>
<comment type="similarity">
    <text evidence="6">Belongs to the peptidase M3B family.</text>
</comment>
<evidence type="ECO:0000313" key="10">
    <source>
        <dbReference type="Proteomes" id="UP000075424"/>
    </source>
</evidence>
<dbReference type="Gene3D" id="1.10.1370.20">
    <property type="entry name" value="Oligoendopeptidase f, C-terminal domain"/>
    <property type="match status" value="1"/>
</dbReference>
<accession>A0A150N0I3</accession>
<comment type="function">
    <text evidence="6">Has oligopeptidase activity and degrades a variety of small bioactive peptides.</text>
</comment>
<organism evidence="9 10">
    <name type="scientific">Geobacillus stearothermophilus</name>
    <name type="common">Bacillus stearothermophilus</name>
    <dbReference type="NCBI Taxonomy" id="1422"/>
    <lineage>
        <taxon>Bacteria</taxon>
        <taxon>Bacillati</taxon>
        <taxon>Bacillota</taxon>
        <taxon>Bacilli</taxon>
        <taxon>Bacillales</taxon>
        <taxon>Anoxybacillaceae</taxon>
        <taxon>Geobacillus</taxon>
    </lineage>
</organism>
<keyword evidence="1 6" id="KW-0645">Protease</keyword>
<evidence type="ECO:0000256" key="1">
    <source>
        <dbReference type="ARBA" id="ARBA00022670"/>
    </source>
</evidence>
<dbReference type="InterPro" id="IPR042088">
    <property type="entry name" value="OligoPept_F_C"/>
</dbReference>
<dbReference type="GO" id="GO:0006518">
    <property type="term" value="P:peptide metabolic process"/>
    <property type="evidence" value="ECO:0007669"/>
    <property type="project" value="TreeGrafter"/>
</dbReference>
<evidence type="ECO:0000259" key="7">
    <source>
        <dbReference type="Pfam" id="PF01432"/>
    </source>
</evidence>
<dbReference type="Pfam" id="PF01432">
    <property type="entry name" value="Peptidase_M3"/>
    <property type="match status" value="1"/>
</dbReference>
<evidence type="ECO:0000256" key="5">
    <source>
        <dbReference type="ARBA" id="ARBA00023049"/>
    </source>
</evidence>
<sequence length="648" mass="73582">MIVSLSLFLAKIVPLAHTTNKRKKRKGRDDMKRWLLGLAAVLLFASPWPASAAETAYEWNLADIYPSEAEWMHDYKAVQNALPKLAAFEGKLDDEKTIAKLFALNEQTARKLEKLALYTHLKRDLNIEDEAAARLGAKVEALAAQYAAKTAFIEPELLALPERTLKKLQTSKELKAYRYYFHELREQKPHTLTKREERLLAKLSPVLGETENIYDHAVRGDYEPPSVTMPNGKTVTLTDDQYAAMLEHPDRRYRKAAFEAKAKSYEALEQTAAATLYASVKADELYANVRRYPSGLAAALAADDVPKEVFDNLIAATRRHLPALHRYIELRRRALGLDRVHSYDLYVPLVGETAKSIPVETAKTFIVEGLKPLGADYIKQVHRAFQERWLDVFPRPKKYTGGYNTGAYDTHPFILLNYNGSLDGVLTMAHELGHAMHSVYTNRAQPYHYSGHSIFTAEVASTANEWLMLDYLYKQAKTKEEKLRLLVEQIEQIRGTLYTQVMYSEFERMIHDKVRQGGSLTADELNHLWLGLLKTYYGPAYAADPGAARGWLRIPHFYDAFYVYKYATSLAASYTIVSGIQTDASGKAVKRYTQFLRSGASDDPIRLLKRVGVDMTSPEPIERVLGHFAELVDELDRQLPSQNRQRSI</sequence>
<dbReference type="Gene3D" id="1.10.287.830">
    <property type="entry name" value="putative peptidase helix hairpin domain like"/>
    <property type="match status" value="1"/>
</dbReference>
<comment type="caution">
    <text evidence="9">The sequence shown here is derived from an EMBL/GenBank/DDBJ whole genome shotgun (WGS) entry which is preliminary data.</text>
</comment>
<dbReference type="InterPro" id="IPR045090">
    <property type="entry name" value="Pept_M3A_M3B"/>
</dbReference>
<dbReference type="Proteomes" id="UP000075424">
    <property type="component" value="Unassembled WGS sequence"/>
</dbReference>
<evidence type="ECO:0000259" key="8">
    <source>
        <dbReference type="Pfam" id="PF08439"/>
    </source>
</evidence>
<proteinExistence type="inferred from homology"/>
<evidence type="ECO:0000256" key="2">
    <source>
        <dbReference type="ARBA" id="ARBA00022723"/>
    </source>
</evidence>
<evidence type="ECO:0000256" key="6">
    <source>
        <dbReference type="RuleBase" id="RU368091"/>
    </source>
</evidence>
<comment type="cofactor">
    <cofactor evidence="6">
        <name>Zn(2+)</name>
        <dbReference type="ChEBI" id="CHEBI:29105"/>
    </cofactor>
    <text evidence="6">Binds 1 zinc ion.</text>
</comment>
<keyword evidence="2 6" id="KW-0479">Metal-binding</keyword>
<dbReference type="Gene3D" id="1.20.140.70">
    <property type="entry name" value="Oligopeptidase f, N-terminal domain"/>
    <property type="match status" value="1"/>
</dbReference>
<dbReference type="InterPro" id="IPR013647">
    <property type="entry name" value="OligopepF_N_dom"/>
</dbReference>
<dbReference type="AlphaFoldDB" id="A0A150N0I3"/>
<dbReference type="GO" id="GO:0004222">
    <property type="term" value="F:metalloendopeptidase activity"/>
    <property type="evidence" value="ECO:0007669"/>
    <property type="project" value="UniProtKB-UniRule"/>
</dbReference>
<dbReference type="PATRIC" id="fig|1422.18.peg.2524"/>
<protein>
    <recommendedName>
        <fullName evidence="6">Oligopeptidase F</fullName>
        <ecNumber evidence="6">3.4.24.-</ecNumber>
    </recommendedName>
</protein>
<dbReference type="PANTHER" id="PTHR11804:SF84">
    <property type="entry name" value="SACCHAROLYSIN"/>
    <property type="match status" value="1"/>
</dbReference>
<dbReference type="EMBL" id="LQYV01000004">
    <property type="protein sequence ID" value="KYD30176.1"/>
    <property type="molecule type" value="Genomic_DNA"/>
</dbReference>
<gene>
    <name evidence="9" type="ORF">B4109_1596</name>
</gene>
<reference evidence="9 10" key="1">
    <citation type="submission" date="2016-01" db="EMBL/GenBank/DDBJ databases">
        <title>Draft Genome Sequences of Seven Thermophilic Sporeformers Isolated from Foods.</title>
        <authorList>
            <person name="Berendsen E.M."/>
            <person name="Wells-Bennik M.H."/>
            <person name="Krawcyk A.O."/>
            <person name="De Jong A."/>
            <person name="Holsappel S."/>
            <person name="Eijlander R.T."/>
            <person name="Kuipers O.P."/>
        </authorList>
    </citation>
    <scope>NUCLEOTIDE SEQUENCE [LARGE SCALE GENOMIC DNA]</scope>
    <source>
        <strain evidence="9 10">B4109</strain>
    </source>
</reference>
<evidence type="ECO:0000256" key="3">
    <source>
        <dbReference type="ARBA" id="ARBA00022801"/>
    </source>
</evidence>
<name>A0A150N0I3_GEOSE</name>
<dbReference type="InterPro" id="IPR001567">
    <property type="entry name" value="Pept_M3A_M3B_dom"/>
</dbReference>
<evidence type="ECO:0000256" key="4">
    <source>
        <dbReference type="ARBA" id="ARBA00022833"/>
    </source>
</evidence>
<feature type="domain" description="Oligopeptidase F N-terminal" evidence="8">
    <location>
        <begin position="156"/>
        <end position="221"/>
    </location>
</feature>
<dbReference type="PANTHER" id="PTHR11804">
    <property type="entry name" value="PROTEASE M3 THIMET OLIGOPEPTIDASE-RELATED"/>
    <property type="match status" value="1"/>
</dbReference>
<evidence type="ECO:0000313" key="9">
    <source>
        <dbReference type="EMBL" id="KYD30176.1"/>
    </source>
</evidence>
<dbReference type="NCBIfam" id="TIGR00181">
    <property type="entry name" value="pepF"/>
    <property type="match status" value="1"/>
</dbReference>
<dbReference type="GO" id="GO:0046872">
    <property type="term" value="F:metal ion binding"/>
    <property type="evidence" value="ECO:0007669"/>
    <property type="project" value="UniProtKB-UniRule"/>
</dbReference>
<dbReference type="InterPro" id="IPR004438">
    <property type="entry name" value="Peptidase_M3B"/>
</dbReference>